<feature type="compositionally biased region" description="Low complexity" evidence="1">
    <location>
        <begin position="492"/>
        <end position="509"/>
    </location>
</feature>
<name>A0ABR0KBI5_9EURO</name>
<comment type="caution">
    <text evidence="2">The sequence shown here is derived from an EMBL/GenBank/DDBJ whole genome shotgun (WGS) entry which is preliminary data.</text>
</comment>
<feature type="compositionally biased region" description="Basic and acidic residues" evidence="1">
    <location>
        <begin position="473"/>
        <end position="490"/>
    </location>
</feature>
<feature type="compositionally biased region" description="Polar residues" evidence="1">
    <location>
        <begin position="244"/>
        <end position="259"/>
    </location>
</feature>
<feature type="region of interest" description="Disordered" evidence="1">
    <location>
        <begin position="232"/>
        <end position="284"/>
    </location>
</feature>
<feature type="compositionally biased region" description="Polar residues" evidence="1">
    <location>
        <begin position="582"/>
        <end position="603"/>
    </location>
</feature>
<reference evidence="2 3" key="1">
    <citation type="submission" date="2023-08" db="EMBL/GenBank/DDBJ databases">
        <title>Black Yeasts Isolated from many extreme environments.</title>
        <authorList>
            <person name="Coleine C."/>
            <person name="Stajich J.E."/>
            <person name="Selbmann L."/>
        </authorList>
    </citation>
    <scope>NUCLEOTIDE SEQUENCE [LARGE SCALE GENOMIC DNA]</scope>
    <source>
        <strain evidence="2 3">CCFEE 5885</strain>
    </source>
</reference>
<feature type="compositionally biased region" description="Polar residues" evidence="1">
    <location>
        <begin position="531"/>
        <end position="545"/>
    </location>
</feature>
<gene>
    <name evidence="2" type="ORF">LTR24_004515</name>
</gene>
<feature type="compositionally biased region" description="Polar residues" evidence="1">
    <location>
        <begin position="271"/>
        <end position="281"/>
    </location>
</feature>
<dbReference type="EMBL" id="JAVRRG010000047">
    <property type="protein sequence ID" value="KAK5093112.1"/>
    <property type="molecule type" value="Genomic_DNA"/>
</dbReference>
<feature type="compositionally biased region" description="Low complexity" evidence="1">
    <location>
        <begin position="678"/>
        <end position="693"/>
    </location>
</feature>
<evidence type="ECO:0000313" key="2">
    <source>
        <dbReference type="EMBL" id="KAK5093112.1"/>
    </source>
</evidence>
<evidence type="ECO:0000313" key="3">
    <source>
        <dbReference type="Proteomes" id="UP001345013"/>
    </source>
</evidence>
<feature type="region of interest" description="Disordered" evidence="1">
    <location>
        <begin position="472"/>
        <end position="695"/>
    </location>
</feature>
<dbReference type="Proteomes" id="UP001345013">
    <property type="component" value="Unassembled WGS sequence"/>
</dbReference>
<sequence length="918" mass="100294">MPSPCFDGRDALEAFHDIAFDEIDGFSYEEFLNGDYLVDDLVEESASGQLYQDRPASVASGATLDNIVEAQMAPRLTVEEETDNTAFTAQQVLPSAGRTGRPAAPLEVESSAFPHFGHGTSTSPYSDVNHDPTSLPAVPTSRMSSFGNHLTESTGYQGNSAYGHQQPNGYGLMDSSLVAPLGYTPLTRAIQYGMNPTSGNSNLTPSIGQVTQPMLQPTQSFDNVLNHLTSFPSQSGLNGVPSCQPDSRYSSTPPNDAQTSDSSPSSVNQSPFVTGGSTTAARSGRVPVSQDWLNEYARTYPSFRAPDLSGHPFLLPDVTPEENFKRLQKAVADRKREGQRWEDHEWAPKNYNPSHPWPFNIPLNERPQPSSYCPGPRKPSDTLNGKCLSCAHHSRKCHDGRPKQGACTTCRGAGAIRAYLKGEEAGDGRNTKDSTATGKCRTCYWPQREFFLNDHDSAKLFHKDAWYNNHNTAEAKRERAERARALKEAEENAGSKAAAAPPRQQAQQRTASHDTSSVSARRTGLRAAQTPVAQGSVSAALQPTTRGHGAEASNLPTKDFTCDPPLLAESTVNDQRFDYDLTTDQDYPQTSRVDEPTVNSQGTKRGRADDLDEPGVPSKRARGGDVFEGPVMQSRAHPTLESLTSGGAAKRIRNDDDSNSQVSPKRPRRENSSTQLGSLSTPQAPLPAPAASLDDVHSKDVDAVTVSYRRLLKQMDEHKRNGNLWGAAGVQAVVNVAGNDRDRALRLFRSPDAQVLLERSRLVVHQSGITHKQMVDDLRSIQARHASSNDNVSDEDRATALRIQAAFNVTSNREYGAPALYSVNHPILQPEAERIARETSQGPFGAHWSLTAQQRLTILFHASDVRSDVVRQDILSLLRPYGLDLDNFLVKGNEWLLLLLPDHVARVVECTVATRPQP</sequence>
<feature type="compositionally biased region" description="Low complexity" evidence="1">
    <location>
        <begin position="260"/>
        <end position="270"/>
    </location>
</feature>
<evidence type="ECO:0000256" key="1">
    <source>
        <dbReference type="SAM" id="MobiDB-lite"/>
    </source>
</evidence>
<keyword evidence="3" id="KW-1185">Reference proteome</keyword>
<proteinExistence type="predicted"/>
<evidence type="ECO:0008006" key="4">
    <source>
        <dbReference type="Google" id="ProtNLM"/>
    </source>
</evidence>
<organism evidence="2 3">
    <name type="scientific">Lithohypha guttulata</name>
    <dbReference type="NCBI Taxonomy" id="1690604"/>
    <lineage>
        <taxon>Eukaryota</taxon>
        <taxon>Fungi</taxon>
        <taxon>Dikarya</taxon>
        <taxon>Ascomycota</taxon>
        <taxon>Pezizomycotina</taxon>
        <taxon>Eurotiomycetes</taxon>
        <taxon>Chaetothyriomycetidae</taxon>
        <taxon>Chaetothyriales</taxon>
        <taxon>Trichomeriaceae</taxon>
        <taxon>Lithohypha</taxon>
    </lineage>
</organism>
<feature type="region of interest" description="Disordered" evidence="1">
    <location>
        <begin position="112"/>
        <end position="131"/>
    </location>
</feature>
<protein>
    <recommendedName>
        <fullName evidence="4">Zn(2)-C6 fungal-type domain-containing protein</fullName>
    </recommendedName>
</protein>
<accession>A0ABR0KBI5</accession>